<proteinExistence type="predicted"/>
<evidence type="ECO:0000313" key="1">
    <source>
        <dbReference type="EMBL" id="MBW33220.1"/>
    </source>
</evidence>
<organism evidence="1">
    <name type="scientific">Anopheles braziliensis</name>
    <dbReference type="NCBI Taxonomy" id="58242"/>
    <lineage>
        <taxon>Eukaryota</taxon>
        <taxon>Metazoa</taxon>
        <taxon>Ecdysozoa</taxon>
        <taxon>Arthropoda</taxon>
        <taxon>Hexapoda</taxon>
        <taxon>Insecta</taxon>
        <taxon>Pterygota</taxon>
        <taxon>Neoptera</taxon>
        <taxon>Endopterygota</taxon>
        <taxon>Diptera</taxon>
        <taxon>Nematocera</taxon>
        <taxon>Culicoidea</taxon>
        <taxon>Culicidae</taxon>
        <taxon>Anophelinae</taxon>
        <taxon>Anopheles</taxon>
    </lineage>
</organism>
<name>A0A2M3ZXN5_9DIPT</name>
<accession>A0A2M3ZXN5</accession>
<dbReference type="EMBL" id="GGFM01012469">
    <property type="protein sequence ID" value="MBW33220.1"/>
    <property type="molecule type" value="Transcribed_RNA"/>
</dbReference>
<dbReference type="AlphaFoldDB" id="A0A2M3ZXN5"/>
<protein>
    <submittedName>
        <fullName evidence="1">Putative secreted peptide</fullName>
    </submittedName>
</protein>
<reference evidence="1" key="1">
    <citation type="submission" date="2018-01" db="EMBL/GenBank/DDBJ databases">
        <title>An insight into the sialome of Amazonian anophelines.</title>
        <authorList>
            <person name="Ribeiro J.M."/>
            <person name="Scarpassa V."/>
            <person name="Calvo E."/>
        </authorList>
    </citation>
    <scope>NUCLEOTIDE SEQUENCE</scope>
    <source>
        <tissue evidence="1">Salivary glands</tissue>
    </source>
</reference>
<sequence>MSSVMEAEIGFVTLLLAAWQVNTDFRCFRSSRCSTSVFLTRLSDSTTDVLLMTLLSYHHCTFGKGRPPVEMHVMLMVAPSLYGPRM</sequence>